<evidence type="ECO:0000259" key="8">
    <source>
        <dbReference type="PROSITE" id="PS50850"/>
    </source>
</evidence>
<comment type="subcellular location">
    <subcellularLocation>
        <location evidence="1">Cell membrane</location>
        <topology evidence="1">Multi-pass membrane protein</topology>
    </subcellularLocation>
</comment>
<evidence type="ECO:0000256" key="3">
    <source>
        <dbReference type="ARBA" id="ARBA00022448"/>
    </source>
</evidence>
<feature type="transmembrane region" description="Helical" evidence="7">
    <location>
        <begin position="248"/>
        <end position="269"/>
    </location>
</feature>
<evidence type="ECO:0000313" key="10">
    <source>
        <dbReference type="Proteomes" id="UP001500630"/>
    </source>
</evidence>
<proteinExistence type="inferred from homology"/>
<evidence type="ECO:0000256" key="2">
    <source>
        <dbReference type="ARBA" id="ARBA00007520"/>
    </source>
</evidence>
<keyword evidence="4 7" id="KW-0812">Transmembrane</keyword>
<organism evidence="9 10">
    <name type="scientific">Nonomuraea rosea</name>
    <dbReference type="NCBI Taxonomy" id="638574"/>
    <lineage>
        <taxon>Bacteria</taxon>
        <taxon>Bacillati</taxon>
        <taxon>Actinomycetota</taxon>
        <taxon>Actinomycetes</taxon>
        <taxon>Streptosporangiales</taxon>
        <taxon>Streptosporangiaceae</taxon>
        <taxon>Nonomuraea</taxon>
    </lineage>
</organism>
<feature type="transmembrane region" description="Helical" evidence="7">
    <location>
        <begin position="306"/>
        <end position="326"/>
    </location>
</feature>
<feature type="transmembrane region" description="Helical" evidence="7">
    <location>
        <begin position="367"/>
        <end position="390"/>
    </location>
</feature>
<dbReference type="InterPro" id="IPR011701">
    <property type="entry name" value="MFS"/>
</dbReference>
<keyword evidence="6 7" id="KW-0472">Membrane</keyword>
<keyword evidence="3" id="KW-0813">Transport</keyword>
<keyword evidence="10" id="KW-1185">Reference proteome</keyword>
<evidence type="ECO:0000313" key="9">
    <source>
        <dbReference type="EMBL" id="GAA3529804.1"/>
    </source>
</evidence>
<reference evidence="10" key="1">
    <citation type="journal article" date="2019" name="Int. J. Syst. Evol. Microbiol.">
        <title>The Global Catalogue of Microorganisms (GCM) 10K type strain sequencing project: providing services to taxonomists for standard genome sequencing and annotation.</title>
        <authorList>
            <consortium name="The Broad Institute Genomics Platform"/>
            <consortium name="The Broad Institute Genome Sequencing Center for Infectious Disease"/>
            <person name="Wu L."/>
            <person name="Ma J."/>
        </authorList>
    </citation>
    <scope>NUCLEOTIDE SEQUENCE [LARGE SCALE GENOMIC DNA]</scope>
    <source>
        <strain evidence="10">JCM 17326</strain>
    </source>
</reference>
<feature type="transmembrane region" description="Helical" evidence="7">
    <location>
        <begin position="43"/>
        <end position="64"/>
    </location>
</feature>
<dbReference type="PROSITE" id="PS50850">
    <property type="entry name" value="MFS"/>
    <property type="match status" value="1"/>
</dbReference>
<comment type="caution">
    <text evidence="9">The sequence shown here is derived from an EMBL/GenBank/DDBJ whole genome shotgun (WGS) entry which is preliminary data.</text>
</comment>
<dbReference type="RefSeq" id="WP_345558312.1">
    <property type="nucleotide sequence ID" value="NZ_BAABDQ010000001.1"/>
</dbReference>
<evidence type="ECO:0000256" key="4">
    <source>
        <dbReference type="ARBA" id="ARBA00022692"/>
    </source>
</evidence>
<evidence type="ECO:0000256" key="6">
    <source>
        <dbReference type="ARBA" id="ARBA00023136"/>
    </source>
</evidence>
<feature type="transmembrane region" description="Helical" evidence="7">
    <location>
        <begin position="338"/>
        <end position="361"/>
    </location>
</feature>
<feature type="transmembrane region" description="Helical" evidence="7">
    <location>
        <begin position="100"/>
        <end position="121"/>
    </location>
</feature>
<protein>
    <submittedName>
        <fullName evidence="9">TCR/Tet family MFS transporter</fullName>
    </submittedName>
</protein>
<dbReference type="PROSITE" id="PS00216">
    <property type="entry name" value="SUGAR_TRANSPORT_1"/>
    <property type="match status" value="1"/>
</dbReference>
<sequence length="400" mass="41399">MRRAPALSFLLVTVFLDMLGLGLIVPIVPALMSAVTDNATTAAFWSGLLGSTYGLLQFVVSPLLGRLSDRYGRRPVLLVSLTCLGVDWLAHAVSPSPWTLLVFHALAGACAGTNTVVNAYIADVTEPESRARAYGLIGSAFGLGFVAGPIIGGLLGAVDVRLPFFAAAALSLANVAYGWFVLPESRPGDRTTQLTLRMANPVTAVTVVLRRPVLGRLAYARFCADVSRMIHQSTWAFFLTYQFSWSTAHVGVVMAAGALVGAVFQARAVGPVVRWLGDKRAAVAGSLIGVGTLMGTAFVSVPWMLYVLQAVGVLGSVGGAAAQSWISRNVRADEQGTVQGALTGIGAIAETVVPVAAGAAFGWSLAYASPGLVFVGAAAFAALSALLLAATPDVRTAPLG</sequence>
<dbReference type="EMBL" id="BAABDQ010000001">
    <property type="protein sequence ID" value="GAA3529804.1"/>
    <property type="molecule type" value="Genomic_DNA"/>
</dbReference>
<gene>
    <name evidence="9" type="ORF">GCM10022419_005910</name>
</gene>
<dbReference type="Proteomes" id="UP001500630">
    <property type="component" value="Unassembled WGS sequence"/>
</dbReference>
<dbReference type="InterPro" id="IPR001958">
    <property type="entry name" value="Tet-R_TetA/multi-R_MdtG-like"/>
</dbReference>
<dbReference type="InterPro" id="IPR005829">
    <property type="entry name" value="Sugar_transporter_CS"/>
</dbReference>
<dbReference type="SUPFAM" id="SSF103473">
    <property type="entry name" value="MFS general substrate transporter"/>
    <property type="match status" value="1"/>
</dbReference>
<evidence type="ECO:0000256" key="7">
    <source>
        <dbReference type="SAM" id="Phobius"/>
    </source>
</evidence>
<accession>A0ABP6VBB7</accession>
<keyword evidence="5 7" id="KW-1133">Transmembrane helix</keyword>
<dbReference type="InterPro" id="IPR036259">
    <property type="entry name" value="MFS_trans_sf"/>
</dbReference>
<comment type="similarity">
    <text evidence="2">Belongs to the major facilitator superfamily. TCR/Tet family.</text>
</comment>
<name>A0ABP6VBB7_9ACTN</name>
<dbReference type="PANTHER" id="PTHR23504:SF15">
    <property type="entry name" value="MAJOR FACILITATOR SUPERFAMILY (MFS) PROFILE DOMAIN-CONTAINING PROTEIN"/>
    <property type="match status" value="1"/>
</dbReference>
<feature type="transmembrane region" description="Helical" evidence="7">
    <location>
        <begin position="133"/>
        <end position="158"/>
    </location>
</feature>
<dbReference type="InterPro" id="IPR020846">
    <property type="entry name" value="MFS_dom"/>
</dbReference>
<evidence type="ECO:0000256" key="1">
    <source>
        <dbReference type="ARBA" id="ARBA00004651"/>
    </source>
</evidence>
<feature type="domain" description="Major facilitator superfamily (MFS) profile" evidence="8">
    <location>
        <begin position="6"/>
        <end position="396"/>
    </location>
</feature>
<dbReference type="Gene3D" id="1.20.1250.20">
    <property type="entry name" value="MFS general substrate transporter like domains"/>
    <property type="match status" value="1"/>
</dbReference>
<dbReference type="PRINTS" id="PR01035">
    <property type="entry name" value="TCRTETA"/>
</dbReference>
<evidence type="ECO:0000256" key="5">
    <source>
        <dbReference type="ARBA" id="ARBA00022989"/>
    </source>
</evidence>
<feature type="transmembrane region" description="Helical" evidence="7">
    <location>
        <begin position="76"/>
        <end position="94"/>
    </location>
</feature>
<dbReference type="Pfam" id="PF07690">
    <property type="entry name" value="MFS_1"/>
    <property type="match status" value="1"/>
</dbReference>
<dbReference type="PANTHER" id="PTHR23504">
    <property type="entry name" value="MAJOR FACILITATOR SUPERFAMILY DOMAIN-CONTAINING PROTEIN 10"/>
    <property type="match status" value="1"/>
</dbReference>
<feature type="transmembrane region" description="Helical" evidence="7">
    <location>
        <begin position="281"/>
        <end position="300"/>
    </location>
</feature>
<feature type="transmembrane region" description="Helical" evidence="7">
    <location>
        <begin position="164"/>
        <end position="182"/>
    </location>
</feature>